<feature type="region of interest" description="Disordered" evidence="1">
    <location>
        <begin position="1"/>
        <end position="22"/>
    </location>
</feature>
<reference evidence="2" key="1">
    <citation type="journal article" date="2015" name="Nature">
        <title>Complex archaea that bridge the gap between prokaryotes and eukaryotes.</title>
        <authorList>
            <person name="Spang A."/>
            <person name="Saw J.H."/>
            <person name="Jorgensen S.L."/>
            <person name="Zaremba-Niedzwiedzka K."/>
            <person name="Martijn J."/>
            <person name="Lind A.E."/>
            <person name="van Eijk R."/>
            <person name="Schleper C."/>
            <person name="Guy L."/>
            <person name="Ettema T.J."/>
        </authorList>
    </citation>
    <scope>NUCLEOTIDE SEQUENCE</scope>
</reference>
<feature type="non-terminal residue" evidence="2">
    <location>
        <position position="1"/>
    </location>
</feature>
<gene>
    <name evidence="2" type="ORF">LCGC14_2462010</name>
</gene>
<proteinExistence type="predicted"/>
<sequence length="43" mass="4740">KIQIAGMKEGQQGEDYVADDSKHPLEDDWIGIRQGGEGRIIGE</sequence>
<dbReference type="EMBL" id="LAZR01038355">
    <property type="protein sequence ID" value="KKL19778.1"/>
    <property type="molecule type" value="Genomic_DNA"/>
</dbReference>
<accession>A0A0F9E6X9</accession>
<name>A0A0F9E6X9_9ZZZZ</name>
<dbReference type="AlphaFoldDB" id="A0A0F9E6X9"/>
<organism evidence="2">
    <name type="scientific">marine sediment metagenome</name>
    <dbReference type="NCBI Taxonomy" id="412755"/>
    <lineage>
        <taxon>unclassified sequences</taxon>
        <taxon>metagenomes</taxon>
        <taxon>ecological metagenomes</taxon>
    </lineage>
</organism>
<protein>
    <submittedName>
        <fullName evidence="2">Uncharacterized protein</fullName>
    </submittedName>
</protein>
<evidence type="ECO:0000313" key="2">
    <source>
        <dbReference type="EMBL" id="KKL19778.1"/>
    </source>
</evidence>
<evidence type="ECO:0000256" key="1">
    <source>
        <dbReference type="SAM" id="MobiDB-lite"/>
    </source>
</evidence>
<comment type="caution">
    <text evidence="2">The sequence shown here is derived from an EMBL/GenBank/DDBJ whole genome shotgun (WGS) entry which is preliminary data.</text>
</comment>